<dbReference type="EMBL" id="WOFE01000001">
    <property type="protein sequence ID" value="MBM5570984.1"/>
    <property type="molecule type" value="Genomic_DNA"/>
</dbReference>
<dbReference type="Pfam" id="PF09838">
    <property type="entry name" value="DUF2065"/>
    <property type="match status" value="1"/>
</dbReference>
<feature type="transmembrane region" description="Helical" evidence="1">
    <location>
        <begin position="42"/>
        <end position="59"/>
    </location>
</feature>
<reference evidence="2 3" key="1">
    <citation type="submission" date="2019-11" db="EMBL/GenBank/DDBJ databases">
        <title>Novel Deefgea species.</title>
        <authorList>
            <person name="Han J.-H."/>
        </authorList>
    </citation>
    <scope>NUCLEOTIDE SEQUENCE [LARGE SCALE GENOMIC DNA]</scope>
    <source>
        <strain evidence="2 3">LMG 24817</strain>
    </source>
</reference>
<dbReference type="RefSeq" id="WP_203570246.1">
    <property type="nucleotide sequence ID" value="NZ_WOFE01000001.1"/>
</dbReference>
<keyword evidence="1" id="KW-0812">Transmembrane</keyword>
<evidence type="ECO:0000256" key="1">
    <source>
        <dbReference type="SAM" id="Phobius"/>
    </source>
</evidence>
<keyword evidence="1" id="KW-0472">Membrane</keyword>
<name>A0ABS2CA01_9NEIS</name>
<protein>
    <submittedName>
        <fullName evidence="2">DUF2065 family protein</fullName>
    </submittedName>
</protein>
<keyword evidence="1" id="KW-1133">Transmembrane helix</keyword>
<evidence type="ECO:0000313" key="3">
    <source>
        <dbReference type="Proteomes" id="UP001195660"/>
    </source>
</evidence>
<organism evidence="2 3">
    <name type="scientific">Deefgea chitinilytica</name>
    <dbReference type="NCBI Taxonomy" id="570276"/>
    <lineage>
        <taxon>Bacteria</taxon>
        <taxon>Pseudomonadati</taxon>
        <taxon>Pseudomonadota</taxon>
        <taxon>Betaproteobacteria</taxon>
        <taxon>Neisseriales</taxon>
        <taxon>Chitinibacteraceae</taxon>
        <taxon>Deefgea</taxon>
    </lineage>
</organism>
<dbReference type="InterPro" id="IPR019201">
    <property type="entry name" value="DUF2065"/>
</dbReference>
<proteinExistence type="predicted"/>
<accession>A0ABS2CA01</accession>
<dbReference type="PANTHER" id="PTHR38602">
    <property type="entry name" value="INNER MEMBRANE PROTEIN-RELATED"/>
    <property type="match status" value="1"/>
</dbReference>
<sequence>MTDVVLLGIGLMLILEGIMPFALPAVWRATLLKIASMTDRQIRIFGFCSLMAGLFISLVV</sequence>
<gene>
    <name evidence="2" type="ORF">GM173_05245</name>
</gene>
<dbReference type="Proteomes" id="UP001195660">
    <property type="component" value="Unassembled WGS sequence"/>
</dbReference>
<evidence type="ECO:0000313" key="2">
    <source>
        <dbReference type="EMBL" id="MBM5570984.1"/>
    </source>
</evidence>
<feature type="transmembrane region" description="Helical" evidence="1">
    <location>
        <begin position="6"/>
        <end position="30"/>
    </location>
</feature>
<dbReference type="PANTHER" id="PTHR38602:SF1">
    <property type="entry name" value="INNER MEMBRANE PROTEIN"/>
    <property type="match status" value="1"/>
</dbReference>
<keyword evidence="3" id="KW-1185">Reference proteome</keyword>
<comment type="caution">
    <text evidence="2">The sequence shown here is derived from an EMBL/GenBank/DDBJ whole genome shotgun (WGS) entry which is preliminary data.</text>
</comment>